<dbReference type="Pfam" id="PF00615">
    <property type="entry name" value="RGS"/>
    <property type="match status" value="1"/>
</dbReference>
<evidence type="ECO:0000259" key="4">
    <source>
        <dbReference type="PROSITE" id="PS50132"/>
    </source>
</evidence>
<accession>A0A183J502</accession>
<evidence type="ECO:0000256" key="3">
    <source>
        <dbReference type="SAM" id="MobiDB-lite"/>
    </source>
</evidence>
<dbReference type="GO" id="GO:0060090">
    <property type="term" value="F:molecular adaptor activity"/>
    <property type="evidence" value="ECO:0007669"/>
    <property type="project" value="TreeGrafter"/>
</dbReference>
<dbReference type="GO" id="GO:0008013">
    <property type="term" value="F:beta-catenin binding"/>
    <property type="evidence" value="ECO:0007669"/>
    <property type="project" value="TreeGrafter"/>
</dbReference>
<proteinExistence type="predicted"/>
<dbReference type="InterPro" id="IPR016137">
    <property type="entry name" value="RGS"/>
</dbReference>
<dbReference type="PROSITE" id="PS50132">
    <property type="entry name" value="RGS"/>
    <property type="match status" value="1"/>
</dbReference>
<dbReference type="AlphaFoldDB" id="A0A183J502"/>
<dbReference type="InterPro" id="IPR036305">
    <property type="entry name" value="RGS_sf"/>
</dbReference>
<sequence length="323" mass="35250">LFKKFLLSEGAANELDFWYACKGLKQYSPKEQNLIERLVQIIYQNYVRSQGECCVCCLQSETRIECHGRFVNKDISQNMFDKAQQEVEAFLRIKHAAFVESELYISYLQSVQAGGWDSPKCYSNESNSNSSSNSGDAQRPSSTLLPTVQEEPDVEPDQERSVCGNEGTLFDSGNHRMSDDAAPPKTKDSTKDKIATKEPSSVAAATVAVTSSASDVSSSAVTAKSVGKKSSSASSSTAATSVAPQSLPGRLTAGALVATLEQRMAYTAKRSNRCRRQYGLIHRFRSGVPPNPYHTQYVPYLPTSAQDSELQSMSSDAATENSM</sequence>
<dbReference type="InterPro" id="IPR044926">
    <property type="entry name" value="RGS_subdomain_2"/>
</dbReference>
<feature type="compositionally biased region" description="Low complexity" evidence="3">
    <location>
        <begin position="200"/>
        <end position="243"/>
    </location>
</feature>
<dbReference type="GO" id="GO:0005737">
    <property type="term" value="C:cytoplasm"/>
    <property type="evidence" value="ECO:0007669"/>
    <property type="project" value="UniProtKB-SubCell"/>
</dbReference>
<evidence type="ECO:0000313" key="5">
    <source>
        <dbReference type="WBParaSite" id="SBAD_0001132601-mRNA-1"/>
    </source>
</evidence>
<evidence type="ECO:0000256" key="2">
    <source>
        <dbReference type="ARBA" id="ARBA00022490"/>
    </source>
</evidence>
<dbReference type="PANTHER" id="PTHR46102:SF2">
    <property type="entry name" value="AXIN"/>
    <property type="match status" value="1"/>
</dbReference>
<evidence type="ECO:0000256" key="1">
    <source>
        <dbReference type="ARBA" id="ARBA00004496"/>
    </source>
</evidence>
<comment type="subcellular location">
    <subcellularLocation>
        <location evidence="1">Cytoplasm</location>
    </subcellularLocation>
</comment>
<dbReference type="GO" id="GO:0031625">
    <property type="term" value="F:ubiquitin protein ligase binding"/>
    <property type="evidence" value="ECO:0007669"/>
    <property type="project" value="TreeGrafter"/>
</dbReference>
<dbReference type="GO" id="GO:0090090">
    <property type="term" value="P:negative regulation of canonical Wnt signaling pathway"/>
    <property type="evidence" value="ECO:0007669"/>
    <property type="project" value="InterPro"/>
</dbReference>
<reference evidence="5" key="1">
    <citation type="submission" date="2016-06" db="UniProtKB">
        <authorList>
            <consortium name="WormBaseParasite"/>
        </authorList>
    </citation>
    <scope>IDENTIFICATION</scope>
</reference>
<name>A0A183J502_9BILA</name>
<feature type="compositionally biased region" description="Basic and acidic residues" evidence="3">
    <location>
        <begin position="185"/>
        <end position="196"/>
    </location>
</feature>
<dbReference type="SMART" id="SM00315">
    <property type="entry name" value="RGS"/>
    <property type="match status" value="1"/>
</dbReference>
<dbReference type="GO" id="GO:0005634">
    <property type="term" value="C:nucleus"/>
    <property type="evidence" value="ECO:0007669"/>
    <property type="project" value="TreeGrafter"/>
</dbReference>
<feature type="domain" description="RGS" evidence="4">
    <location>
        <begin position="1"/>
        <end position="92"/>
    </location>
</feature>
<feature type="region of interest" description="Disordered" evidence="3">
    <location>
        <begin position="122"/>
        <end position="243"/>
    </location>
</feature>
<organism evidence="5">
    <name type="scientific">Soboliphyme baturini</name>
    <dbReference type="NCBI Taxonomy" id="241478"/>
    <lineage>
        <taxon>Eukaryota</taxon>
        <taxon>Metazoa</taxon>
        <taxon>Ecdysozoa</taxon>
        <taxon>Nematoda</taxon>
        <taxon>Enoplea</taxon>
        <taxon>Dorylaimia</taxon>
        <taxon>Dioctophymatida</taxon>
        <taxon>Dioctophymatoidea</taxon>
        <taxon>Soboliphymatidae</taxon>
        <taxon>Soboliphyme</taxon>
    </lineage>
</organism>
<dbReference type="InterPro" id="IPR043581">
    <property type="entry name" value="Axin-like"/>
</dbReference>
<feature type="compositionally biased region" description="Polar residues" evidence="3">
    <location>
        <begin position="135"/>
        <end position="146"/>
    </location>
</feature>
<dbReference type="InterPro" id="IPR024066">
    <property type="entry name" value="RGS_subdom1/3"/>
</dbReference>
<dbReference type="Gene3D" id="1.10.196.10">
    <property type="match status" value="1"/>
</dbReference>
<feature type="compositionally biased region" description="Low complexity" evidence="3">
    <location>
        <begin position="123"/>
        <end position="134"/>
    </location>
</feature>
<dbReference type="PANTHER" id="PTHR46102">
    <property type="entry name" value="AXIN"/>
    <property type="match status" value="1"/>
</dbReference>
<dbReference type="GO" id="GO:0030877">
    <property type="term" value="C:beta-catenin destruction complex"/>
    <property type="evidence" value="ECO:0007669"/>
    <property type="project" value="TreeGrafter"/>
</dbReference>
<dbReference type="GO" id="GO:0005886">
    <property type="term" value="C:plasma membrane"/>
    <property type="evidence" value="ECO:0007669"/>
    <property type="project" value="TreeGrafter"/>
</dbReference>
<keyword evidence="2" id="KW-0963">Cytoplasm</keyword>
<dbReference type="WBParaSite" id="SBAD_0001132601-mRNA-1">
    <property type="protein sequence ID" value="SBAD_0001132601-mRNA-1"/>
    <property type="gene ID" value="SBAD_0001132601"/>
</dbReference>
<dbReference type="GO" id="GO:0048468">
    <property type="term" value="P:cell development"/>
    <property type="evidence" value="ECO:0007669"/>
    <property type="project" value="TreeGrafter"/>
</dbReference>
<dbReference type="GO" id="GO:0032436">
    <property type="term" value="P:positive regulation of proteasomal ubiquitin-dependent protein catabolic process"/>
    <property type="evidence" value="ECO:0007669"/>
    <property type="project" value="TreeGrafter"/>
</dbReference>
<dbReference type="GO" id="GO:0019901">
    <property type="term" value="F:protein kinase binding"/>
    <property type="evidence" value="ECO:0007669"/>
    <property type="project" value="TreeGrafter"/>
</dbReference>
<dbReference type="SUPFAM" id="SSF48097">
    <property type="entry name" value="Regulator of G-protein signaling, RGS"/>
    <property type="match status" value="1"/>
</dbReference>
<dbReference type="Gene3D" id="1.10.167.10">
    <property type="entry name" value="Regulator of G-protein Signalling 4, domain 2"/>
    <property type="match status" value="1"/>
</dbReference>
<protein>
    <submittedName>
        <fullName evidence="5">RGS domain-containing protein</fullName>
    </submittedName>
</protein>